<protein>
    <submittedName>
        <fullName evidence="1">Uncharacterized protein</fullName>
    </submittedName>
</protein>
<evidence type="ECO:0000313" key="1">
    <source>
        <dbReference type="EMBL" id="GEK16254.1"/>
    </source>
</evidence>
<dbReference type="AlphaFoldDB" id="A0A510UNP5"/>
<dbReference type="EMBL" id="BJTZ01000141">
    <property type="protein sequence ID" value="GEK16254.1"/>
    <property type="molecule type" value="Genomic_DNA"/>
</dbReference>
<dbReference type="Proteomes" id="UP000321787">
    <property type="component" value="Unassembled WGS sequence"/>
</dbReference>
<dbReference type="RefSeq" id="WP_146867075.1">
    <property type="nucleotide sequence ID" value="NZ_BJTZ01000141.1"/>
</dbReference>
<organism evidence="1 2">
    <name type="scientific">Aliivibrio fischeri</name>
    <name type="common">Vibrio fischeri</name>
    <dbReference type="NCBI Taxonomy" id="668"/>
    <lineage>
        <taxon>Bacteria</taxon>
        <taxon>Pseudomonadati</taxon>
        <taxon>Pseudomonadota</taxon>
        <taxon>Gammaproteobacteria</taxon>
        <taxon>Vibrionales</taxon>
        <taxon>Vibrionaceae</taxon>
        <taxon>Aliivibrio</taxon>
    </lineage>
</organism>
<gene>
    <name evidence="1" type="ORF">AFI02nite_42900</name>
</gene>
<evidence type="ECO:0000313" key="2">
    <source>
        <dbReference type="Proteomes" id="UP000321787"/>
    </source>
</evidence>
<name>A0A510UNP5_ALIFS</name>
<accession>A0A510UNP5</accession>
<reference evidence="1 2" key="1">
    <citation type="submission" date="2019-07" db="EMBL/GenBank/DDBJ databases">
        <title>Whole genome shotgun sequence of Aliivibrio fischeri NBRC 101058.</title>
        <authorList>
            <person name="Hosoyama A."/>
            <person name="Uohara A."/>
            <person name="Ohji S."/>
            <person name="Ichikawa N."/>
        </authorList>
    </citation>
    <scope>NUCLEOTIDE SEQUENCE [LARGE SCALE GENOMIC DNA]</scope>
    <source>
        <strain evidence="1 2">NBRC 101058</strain>
    </source>
</reference>
<proteinExistence type="predicted"/>
<comment type="caution">
    <text evidence="1">The sequence shown here is derived from an EMBL/GenBank/DDBJ whole genome shotgun (WGS) entry which is preliminary data.</text>
</comment>
<sequence>MHEKGHDLSLLFTTLSEKYPQDANYLSKQYQIRFGGNLSQDLAQNANVFTCQRYPYKIDNSIPMNEYIWNCPPQNVHYWEQEKRDNSLFVNLTALENVASFFHKELAPGVLQKNS</sequence>